<dbReference type="SUPFAM" id="SSF56219">
    <property type="entry name" value="DNase I-like"/>
    <property type="match status" value="1"/>
</dbReference>
<reference evidence="2" key="1">
    <citation type="submission" date="2025-08" db="UniProtKB">
        <authorList>
            <consortium name="RefSeq"/>
        </authorList>
    </citation>
    <scope>IDENTIFICATION</scope>
</reference>
<dbReference type="GeneID" id="106012627"/>
<dbReference type="InterPro" id="IPR036291">
    <property type="entry name" value="NAD(P)-bd_dom_sf"/>
</dbReference>
<organism evidence="1 2">
    <name type="scientific">Aplysia californica</name>
    <name type="common">California sea hare</name>
    <dbReference type="NCBI Taxonomy" id="6500"/>
    <lineage>
        <taxon>Eukaryota</taxon>
        <taxon>Metazoa</taxon>
        <taxon>Spiralia</taxon>
        <taxon>Lophotrochozoa</taxon>
        <taxon>Mollusca</taxon>
        <taxon>Gastropoda</taxon>
        <taxon>Heterobranchia</taxon>
        <taxon>Euthyneura</taxon>
        <taxon>Tectipleura</taxon>
        <taxon>Aplysiida</taxon>
        <taxon>Aplysioidea</taxon>
        <taxon>Aplysiidae</taxon>
        <taxon>Aplysia</taxon>
    </lineage>
</organism>
<sequence length="148" mass="16551">MGDFNAKVGATRHGDIVLVRPYVLGTRNGRGEKLIECAILNDMIIGNTWYEEQPRRLWTWKSPGDSTGNQIDYIVIKKRYKNGMLNVKTRPGADCYSDHGIYGESEDVAEIIAFYASDAAKLTTGDRNIIDAGLTLPILFNEPKVKDQ</sequence>
<evidence type="ECO:0000313" key="2">
    <source>
        <dbReference type="RefSeq" id="XP_012941586.1"/>
    </source>
</evidence>
<dbReference type="Gene3D" id="3.60.10.10">
    <property type="entry name" value="Endonuclease/exonuclease/phosphatase"/>
    <property type="match status" value="1"/>
</dbReference>
<dbReference type="RefSeq" id="XP_012941586.1">
    <property type="nucleotide sequence ID" value="XM_013086132.1"/>
</dbReference>
<evidence type="ECO:0000313" key="1">
    <source>
        <dbReference type="Proteomes" id="UP000694888"/>
    </source>
</evidence>
<protein>
    <submittedName>
        <fullName evidence="2">Craniofacial development protein 2-like</fullName>
    </submittedName>
</protein>
<dbReference type="SUPFAM" id="SSF51735">
    <property type="entry name" value="NAD(P)-binding Rossmann-fold domains"/>
    <property type="match status" value="1"/>
</dbReference>
<name>A0ABM1A668_APLCA</name>
<keyword evidence="1" id="KW-1185">Reference proteome</keyword>
<proteinExistence type="predicted"/>
<gene>
    <name evidence="2" type="primary">LOC106012627</name>
</gene>
<accession>A0ABM1A668</accession>
<dbReference type="InterPro" id="IPR036691">
    <property type="entry name" value="Endo/exonu/phosph_ase_sf"/>
</dbReference>
<dbReference type="Proteomes" id="UP000694888">
    <property type="component" value="Unplaced"/>
</dbReference>